<comment type="subunit">
    <text evidence="4 15">Homodimer.</text>
</comment>
<feature type="domain" description="RNase III" evidence="18">
    <location>
        <begin position="25"/>
        <end position="154"/>
    </location>
</feature>
<dbReference type="GO" id="GO:0006364">
    <property type="term" value="P:rRNA processing"/>
    <property type="evidence" value="ECO:0007669"/>
    <property type="project" value="UniProtKB-UniRule"/>
</dbReference>
<dbReference type="GO" id="GO:0008033">
    <property type="term" value="P:tRNA processing"/>
    <property type="evidence" value="ECO:0007669"/>
    <property type="project" value="UniProtKB-KW"/>
</dbReference>
<evidence type="ECO:0000256" key="10">
    <source>
        <dbReference type="ARBA" id="ARBA00022723"/>
    </source>
</evidence>
<dbReference type="GO" id="GO:0004525">
    <property type="term" value="F:ribonuclease III activity"/>
    <property type="evidence" value="ECO:0007669"/>
    <property type="project" value="UniProtKB-UniRule"/>
</dbReference>
<evidence type="ECO:0000256" key="8">
    <source>
        <dbReference type="ARBA" id="ARBA00022694"/>
    </source>
</evidence>
<evidence type="ECO:0000259" key="17">
    <source>
        <dbReference type="PROSITE" id="PS50137"/>
    </source>
</evidence>
<dbReference type="Proteomes" id="UP000007089">
    <property type="component" value="Chromosome"/>
</dbReference>
<feature type="binding site" evidence="15">
    <location>
        <position position="67"/>
    </location>
    <ligand>
        <name>Mg(2+)</name>
        <dbReference type="ChEBI" id="CHEBI:18420"/>
    </ligand>
</feature>
<dbReference type="InterPro" id="IPR000999">
    <property type="entry name" value="RNase_III_dom"/>
</dbReference>
<keyword evidence="7 15" id="KW-0507">mRNA processing</keyword>
<dbReference type="GO" id="GO:0005737">
    <property type="term" value="C:cytoplasm"/>
    <property type="evidence" value="ECO:0007669"/>
    <property type="project" value="UniProtKB-SubCell"/>
</dbReference>
<feature type="region of interest" description="Disordered" evidence="16">
    <location>
        <begin position="256"/>
        <end position="383"/>
    </location>
</feature>
<dbReference type="EMBL" id="CP001359">
    <property type="protein sequence ID" value="ACL65634.1"/>
    <property type="molecule type" value="Genomic_DNA"/>
</dbReference>
<accession>B8JAB5</accession>
<evidence type="ECO:0000313" key="20">
    <source>
        <dbReference type="Proteomes" id="UP000007089"/>
    </source>
</evidence>
<keyword evidence="8 15" id="KW-0819">tRNA processing</keyword>
<dbReference type="PANTHER" id="PTHR11207">
    <property type="entry name" value="RIBONUCLEASE III"/>
    <property type="match status" value="1"/>
</dbReference>
<comment type="catalytic activity">
    <reaction evidence="1 15">
        <text>Endonucleolytic cleavage to 5'-phosphomonoester.</text>
        <dbReference type="EC" id="3.1.26.3"/>
    </reaction>
</comment>
<dbReference type="Gene3D" id="3.30.160.20">
    <property type="match status" value="1"/>
</dbReference>
<evidence type="ECO:0000256" key="1">
    <source>
        <dbReference type="ARBA" id="ARBA00000109"/>
    </source>
</evidence>
<keyword evidence="11 15" id="KW-0255">Endonuclease</keyword>
<dbReference type="Pfam" id="PF14622">
    <property type="entry name" value="Ribonucleas_3_3"/>
    <property type="match status" value="1"/>
</dbReference>
<dbReference type="GO" id="GO:0006397">
    <property type="term" value="P:mRNA processing"/>
    <property type="evidence" value="ECO:0007669"/>
    <property type="project" value="UniProtKB-UniRule"/>
</dbReference>
<feature type="active site" evidence="15">
    <location>
        <position position="143"/>
    </location>
</feature>
<dbReference type="FunFam" id="1.10.1520.10:FF:000001">
    <property type="entry name" value="Ribonuclease 3"/>
    <property type="match status" value="1"/>
</dbReference>
<evidence type="ECO:0000259" key="18">
    <source>
        <dbReference type="PROSITE" id="PS50142"/>
    </source>
</evidence>
<keyword evidence="9 15" id="KW-0540">Nuclease</keyword>
<evidence type="ECO:0000256" key="12">
    <source>
        <dbReference type="ARBA" id="ARBA00022801"/>
    </source>
</evidence>
<proteinExistence type="inferred from homology"/>
<evidence type="ECO:0000256" key="3">
    <source>
        <dbReference type="ARBA" id="ARBA00010183"/>
    </source>
</evidence>
<evidence type="ECO:0000256" key="16">
    <source>
        <dbReference type="SAM" id="MobiDB-lite"/>
    </source>
</evidence>
<feature type="region of interest" description="Disordered" evidence="16">
    <location>
        <begin position="1"/>
        <end position="24"/>
    </location>
</feature>
<dbReference type="CDD" id="cd10845">
    <property type="entry name" value="DSRM_RNAse_III_family"/>
    <property type="match status" value="1"/>
</dbReference>
<feature type="compositionally biased region" description="Basic residues" evidence="16">
    <location>
        <begin position="374"/>
        <end position="383"/>
    </location>
</feature>
<feature type="binding site" evidence="15">
    <location>
        <position position="143"/>
    </location>
    <ligand>
        <name>Mg(2+)</name>
        <dbReference type="ChEBI" id="CHEBI:18420"/>
    </ligand>
</feature>
<evidence type="ECO:0000256" key="9">
    <source>
        <dbReference type="ARBA" id="ARBA00022722"/>
    </source>
</evidence>
<dbReference type="RefSeq" id="WP_012633468.1">
    <property type="nucleotide sequence ID" value="NC_011891.1"/>
</dbReference>
<evidence type="ECO:0000256" key="5">
    <source>
        <dbReference type="ARBA" id="ARBA00022490"/>
    </source>
</evidence>
<evidence type="ECO:0000256" key="6">
    <source>
        <dbReference type="ARBA" id="ARBA00022552"/>
    </source>
</evidence>
<evidence type="ECO:0000256" key="14">
    <source>
        <dbReference type="ARBA" id="ARBA00022884"/>
    </source>
</evidence>
<dbReference type="Pfam" id="PF00035">
    <property type="entry name" value="dsrm"/>
    <property type="match status" value="1"/>
</dbReference>
<evidence type="ECO:0000256" key="13">
    <source>
        <dbReference type="ARBA" id="ARBA00022842"/>
    </source>
</evidence>
<dbReference type="GO" id="GO:0003725">
    <property type="term" value="F:double-stranded RNA binding"/>
    <property type="evidence" value="ECO:0007669"/>
    <property type="project" value="TreeGrafter"/>
</dbReference>
<comment type="subcellular location">
    <subcellularLocation>
        <location evidence="2 15">Cytoplasm</location>
    </subcellularLocation>
</comment>
<dbReference type="GO" id="GO:0042802">
    <property type="term" value="F:identical protein binding"/>
    <property type="evidence" value="ECO:0007669"/>
    <property type="project" value="UniProtKB-ARBA"/>
</dbReference>
<keyword evidence="6 15" id="KW-0698">rRNA processing</keyword>
<dbReference type="GO" id="GO:0046872">
    <property type="term" value="F:metal ion binding"/>
    <property type="evidence" value="ECO:0007669"/>
    <property type="project" value="UniProtKB-KW"/>
</dbReference>
<dbReference type="GO" id="GO:0010468">
    <property type="term" value="P:regulation of gene expression"/>
    <property type="evidence" value="ECO:0007669"/>
    <property type="project" value="TreeGrafter"/>
</dbReference>
<comment type="similarity">
    <text evidence="3">Belongs to the ribonuclease III family.</text>
</comment>
<dbReference type="HOGENOM" id="CLU_060483_0_0_7"/>
<feature type="compositionally biased region" description="Basic residues" evidence="16">
    <location>
        <begin position="355"/>
        <end position="366"/>
    </location>
</feature>
<dbReference type="PANTHER" id="PTHR11207:SF0">
    <property type="entry name" value="RIBONUCLEASE 3"/>
    <property type="match status" value="1"/>
</dbReference>
<sequence>MGEDRGPAQEPAGAPPEPDPALDPVGALEARLGIAVTDRQAALAALTHKSYVNEHREDGLQDNERLEFLGDAVIDLAVSHRLMERFPSAREGDLSKMRAAVVDEQGLAGMARALDLGTLLRLGRGEELTGGRQKSSLLADAMEAVIAAVYQGQGLPAVLCFVDRFLGEAFARAAAGTLDRDFKTQLQELSQSRLRATPRYRVVAEHGPDHSKTFEVETDLRGEVLGRGAGRSKKDAEQAAARLALDALGRRLAVEAGHGGAEPTATVPAAAPRAEVTEAPAAAPAPDEALTAAPAPLAPPEAIAAEPGPEDRRPDRAPAGVVEDPAATAHPPHAPAPRRRRAAPSGGRKAAAPARTRKAAPKRKTATGKGAAKGARKGTRPRR</sequence>
<dbReference type="InterPro" id="IPR011907">
    <property type="entry name" value="RNase_III"/>
</dbReference>
<dbReference type="PROSITE" id="PS50142">
    <property type="entry name" value="RNASE_3_2"/>
    <property type="match status" value="1"/>
</dbReference>
<evidence type="ECO:0000256" key="11">
    <source>
        <dbReference type="ARBA" id="ARBA00022759"/>
    </source>
</evidence>
<evidence type="ECO:0000256" key="2">
    <source>
        <dbReference type="ARBA" id="ARBA00004496"/>
    </source>
</evidence>
<keyword evidence="15" id="KW-0699">rRNA-binding</keyword>
<keyword evidence="12 15" id="KW-0378">Hydrolase</keyword>
<dbReference type="KEGG" id="acp:A2cp1_2296"/>
<dbReference type="GO" id="GO:0019843">
    <property type="term" value="F:rRNA binding"/>
    <property type="evidence" value="ECO:0007669"/>
    <property type="project" value="UniProtKB-KW"/>
</dbReference>
<dbReference type="AlphaFoldDB" id="B8JAB5"/>
<dbReference type="HAMAP" id="MF_00104">
    <property type="entry name" value="RNase_III"/>
    <property type="match status" value="1"/>
</dbReference>
<evidence type="ECO:0000256" key="15">
    <source>
        <dbReference type="HAMAP-Rule" id="MF_00104"/>
    </source>
</evidence>
<dbReference type="PROSITE" id="PS00517">
    <property type="entry name" value="RNASE_3_1"/>
    <property type="match status" value="1"/>
</dbReference>
<dbReference type="CDD" id="cd00593">
    <property type="entry name" value="RIBOc"/>
    <property type="match status" value="1"/>
</dbReference>
<feature type="binding site" evidence="15">
    <location>
        <position position="140"/>
    </location>
    <ligand>
        <name>Mg(2+)</name>
        <dbReference type="ChEBI" id="CHEBI:18420"/>
    </ligand>
</feature>
<dbReference type="PROSITE" id="PS50137">
    <property type="entry name" value="DS_RBD"/>
    <property type="match status" value="1"/>
</dbReference>
<reference evidence="19" key="1">
    <citation type="submission" date="2009-01" db="EMBL/GenBank/DDBJ databases">
        <title>Complete sequence of Anaeromyxobacter dehalogenans 2CP-1.</title>
        <authorList>
            <consortium name="US DOE Joint Genome Institute"/>
            <person name="Lucas S."/>
            <person name="Copeland A."/>
            <person name="Lapidus A."/>
            <person name="Glavina del Rio T."/>
            <person name="Dalin E."/>
            <person name="Tice H."/>
            <person name="Bruce D."/>
            <person name="Goodwin L."/>
            <person name="Pitluck S."/>
            <person name="Saunders E."/>
            <person name="Brettin T."/>
            <person name="Detter J.C."/>
            <person name="Han C."/>
            <person name="Larimer F."/>
            <person name="Land M."/>
            <person name="Hauser L."/>
            <person name="Kyrpides N."/>
            <person name="Ovchinnikova G."/>
            <person name="Beliaev A.S."/>
            <person name="Richardson P."/>
        </authorList>
    </citation>
    <scope>NUCLEOTIDE SEQUENCE</scope>
    <source>
        <strain evidence="19">2CP-1</strain>
    </source>
</reference>
<comment type="function">
    <text evidence="15">Digests double-stranded RNA. Involved in the processing of primary rRNA transcript to yield the immediate precursors to the large and small rRNAs (23S and 16S). Processes some mRNAs, and tRNAs when they are encoded in the rRNA operon. Processes pre-crRNA and tracrRNA of type II CRISPR loci if present in the organism.</text>
</comment>
<dbReference type="Gene3D" id="1.10.1520.10">
    <property type="entry name" value="Ribonuclease III domain"/>
    <property type="match status" value="1"/>
</dbReference>
<evidence type="ECO:0000256" key="7">
    <source>
        <dbReference type="ARBA" id="ARBA00022664"/>
    </source>
</evidence>
<organism evidence="19 20">
    <name type="scientific">Anaeromyxobacter dehalogenans (strain ATCC BAA-258 / DSM 21875 / 2CP-1)</name>
    <dbReference type="NCBI Taxonomy" id="455488"/>
    <lineage>
        <taxon>Bacteria</taxon>
        <taxon>Pseudomonadati</taxon>
        <taxon>Myxococcota</taxon>
        <taxon>Myxococcia</taxon>
        <taxon>Myxococcales</taxon>
        <taxon>Cystobacterineae</taxon>
        <taxon>Anaeromyxobacteraceae</taxon>
        <taxon>Anaeromyxobacter</taxon>
    </lineage>
</organism>
<gene>
    <name evidence="15" type="primary">rnc</name>
    <name evidence="19" type="ordered locus">A2cp1_2296</name>
</gene>
<comment type="cofactor">
    <cofactor evidence="15">
        <name>Mg(2+)</name>
        <dbReference type="ChEBI" id="CHEBI:18420"/>
    </cofactor>
</comment>
<dbReference type="SUPFAM" id="SSF69065">
    <property type="entry name" value="RNase III domain-like"/>
    <property type="match status" value="1"/>
</dbReference>
<feature type="compositionally biased region" description="Low complexity" evidence="16">
    <location>
        <begin position="343"/>
        <end position="354"/>
    </location>
</feature>
<evidence type="ECO:0000313" key="19">
    <source>
        <dbReference type="EMBL" id="ACL65634.1"/>
    </source>
</evidence>
<keyword evidence="5 15" id="KW-0963">Cytoplasm</keyword>
<keyword evidence="20" id="KW-1185">Reference proteome</keyword>
<dbReference type="FunFam" id="3.30.160.20:FF:000003">
    <property type="entry name" value="Ribonuclease 3"/>
    <property type="match status" value="1"/>
</dbReference>
<dbReference type="SMART" id="SM00535">
    <property type="entry name" value="RIBOc"/>
    <property type="match status" value="1"/>
</dbReference>
<dbReference type="SUPFAM" id="SSF54768">
    <property type="entry name" value="dsRNA-binding domain-like"/>
    <property type="match status" value="1"/>
</dbReference>
<protein>
    <recommendedName>
        <fullName evidence="15">Ribonuclease 3</fullName>
        <ecNumber evidence="15">3.1.26.3</ecNumber>
    </recommendedName>
    <alternativeName>
        <fullName evidence="15">Ribonuclease III</fullName>
        <shortName evidence="15">RNase III</shortName>
    </alternativeName>
</protein>
<dbReference type="NCBIfam" id="TIGR02191">
    <property type="entry name" value="RNaseIII"/>
    <property type="match status" value="1"/>
</dbReference>
<name>B8JAB5_ANAD2</name>
<keyword evidence="14 15" id="KW-0694">RNA-binding</keyword>
<keyword evidence="10 15" id="KW-0479">Metal-binding</keyword>
<dbReference type="InterPro" id="IPR014720">
    <property type="entry name" value="dsRBD_dom"/>
</dbReference>
<dbReference type="SMART" id="SM00358">
    <property type="entry name" value="DSRM"/>
    <property type="match status" value="1"/>
</dbReference>
<feature type="domain" description="DRBM" evidence="17">
    <location>
        <begin position="181"/>
        <end position="250"/>
    </location>
</feature>
<feature type="compositionally biased region" description="Low complexity" evidence="16">
    <location>
        <begin position="261"/>
        <end position="307"/>
    </location>
</feature>
<feature type="active site" evidence="15">
    <location>
        <position position="71"/>
    </location>
</feature>
<dbReference type="EC" id="3.1.26.3" evidence="15"/>
<dbReference type="InterPro" id="IPR036389">
    <property type="entry name" value="RNase_III_sf"/>
</dbReference>
<evidence type="ECO:0000256" key="4">
    <source>
        <dbReference type="ARBA" id="ARBA00011738"/>
    </source>
</evidence>
<keyword evidence="13 15" id="KW-0460">Magnesium</keyword>